<evidence type="ECO:0000313" key="3">
    <source>
        <dbReference type="Proteomes" id="UP000770661"/>
    </source>
</evidence>
<organism evidence="2 3">
    <name type="scientific">Chionoecetes opilio</name>
    <name type="common">Atlantic snow crab</name>
    <name type="synonym">Cancer opilio</name>
    <dbReference type="NCBI Taxonomy" id="41210"/>
    <lineage>
        <taxon>Eukaryota</taxon>
        <taxon>Metazoa</taxon>
        <taxon>Ecdysozoa</taxon>
        <taxon>Arthropoda</taxon>
        <taxon>Crustacea</taxon>
        <taxon>Multicrustacea</taxon>
        <taxon>Malacostraca</taxon>
        <taxon>Eumalacostraca</taxon>
        <taxon>Eucarida</taxon>
        <taxon>Decapoda</taxon>
        <taxon>Pleocyemata</taxon>
        <taxon>Brachyura</taxon>
        <taxon>Eubrachyura</taxon>
        <taxon>Majoidea</taxon>
        <taxon>Majidae</taxon>
        <taxon>Chionoecetes</taxon>
    </lineage>
</organism>
<evidence type="ECO:0000256" key="1">
    <source>
        <dbReference type="SAM" id="MobiDB-lite"/>
    </source>
</evidence>
<feature type="region of interest" description="Disordered" evidence="1">
    <location>
        <begin position="1"/>
        <end position="61"/>
    </location>
</feature>
<sequence>MRGQPPPAKGKNRLYTVTRKPAGGHTRGPEAAVPANLKRGKREGLNASRAGSHLGRDSRRWSRKAPMAVGYPNPLQPRRENPLAHPAPQYPFQQVVAVILKRAAPPISPSLTGSRDGSKWSTCQATPRHAPHGVPTMVQALGIPEELSFRWGKEPHSPGKPGLPPPGCAAEGLSDIPPV</sequence>
<feature type="region of interest" description="Disordered" evidence="1">
    <location>
        <begin position="109"/>
        <end position="134"/>
    </location>
</feature>
<keyword evidence="3" id="KW-1185">Reference proteome</keyword>
<feature type="compositionally biased region" description="Polar residues" evidence="1">
    <location>
        <begin position="109"/>
        <end position="125"/>
    </location>
</feature>
<comment type="caution">
    <text evidence="2">The sequence shown here is derived from an EMBL/GenBank/DDBJ whole genome shotgun (WGS) entry which is preliminary data.</text>
</comment>
<protein>
    <submittedName>
        <fullName evidence="2">Uncharacterized protein</fullName>
    </submittedName>
</protein>
<reference evidence="2" key="1">
    <citation type="submission" date="2020-07" db="EMBL/GenBank/DDBJ databases">
        <title>The High-quality genome of the commercially important snow crab, Chionoecetes opilio.</title>
        <authorList>
            <person name="Jeong J.-H."/>
            <person name="Ryu S."/>
        </authorList>
    </citation>
    <scope>NUCLEOTIDE SEQUENCE</scope>
    <source>
        <strain evidence="2">MADBK_172401_WGS</strain>
        <tissue evidence="2">Digestive gland</tissue>
    </source>
</reference>
<proteinExistence type="predicted"/>
<dbReference type="EMBL" id="JACEEZ010000866">
    <property type="protein sequence ID" value="KAG0729762.1"/>
    <property type="molecule type" value="Genomic_DNA"/>
</dbReference>
<dbReference type="Proteomes" id="UP000770661">
    <property type="component" value="Unassembled WGS sequence"/>
</dbReference>
<accession>A0A8J4YKH8</accession>
<evidence type="ECO:0000313" key="2">
    <source>
        <dbReference type="EMBL" id="KAG0729762.1"/>
    </source>
</evidence>
<name>A0A8J4YKH8_CHIOP</name>
<dbReference type="AlphaFoldDB" id="A0A8J4YKH8"/>
<feature type="region of interest" description="Disordered" evidence="1">
    <location>
        <begin position="150"/>
        <end position="179"/>
    </location>
</feature>
<gene>
    <name evidence="2" type="ORF">GWK47_029681</name>
</gene>